<reference evidence="2 3" key="1">
    <citation type="submission" date="2024-02" db="EMBL/GenBank/DDBJ databases">
        <title>Distribution and functional of Brevundimonas-related endobacteria within Verticillium dahliae.</title>
        <authorList>
            <person name="Zeng H."/>
        </authorList>
    </citation>
    <scope>NUCLEOTIDE SEQUENCE [LARGE SCALE GENOMIC DNA]</scope>
    <source>
        <strain evidence="2 3">TRM 44200</strain>
    </source>
</reference>
<sequence length="224" mass="24420">MTHPLTPREKVAATLDPEVWADDMPVPTRAAVTDFHARRQASIAKADAVLTALASGSGDHAELARLAEAAKRVRRDAVGRLDGDDAHRIWFAFLDSAGPATVLALLAENAAQKYAVQNGNEHLEFWEARATEAERKLAEADEENTRWLFRMADIREASGIGVKPMLGEVPGALRAMRERLAEAVLVLTGIAKGEVPPEQHGHYLAHRQAVRAARTFLSKEPPDA</sequence>
<dbReference type="EMBL" id="CP146369">
    <property type="protein sequence ID" value="WWT53864.1"/>
    <property type="molecule type" value="Genomic_DNA"/>
</dbReference>
<evidence type="ECO:0000313" key="3">
    <source>
        <dbReference type="Proteomes" id="UP001363460"/>
    </source>
</evidence>
<gene>
    <name evidence="2" type="ORF">V8J38_11420</name>
</gene>
<dbReference type="RefSeq" id="WP_338575806.1">
    <property type="nucleotide sequence ID" value="NZ_CP146369.1"/>
</dbReference>
<protein>
    <submittedName>
        <fullName evidence="2">Uncharacterized protein</fullName>
    </submittedName>
</protein>
<organism evidence="2 3">
    <name type="scientific">Brevundimonas olei</name>
    <dbReference type="NCBI Taxonomy" id="657642"/>
    <lineage>
        <taxon>Bacteria</taxon>
        <taxon>Pseudomonadati</taxon>
        <taxon>Pseudomonadota</taxon>
        <taxon>Alphaproteobacteria</taxon>
        <taxon>Caulobacterales</taxon>
        <taxon>Caulobacteraceae</taxon>
        <taxon>Brevundimonas</taxon>
    </lineage>
</organism>
<name>A0ABZ2I8A1_9CAUL</name>
<evidence type="ECO:0000313" key="2">
    <source>
        <dbReference type="EMBL" id="WWT53864.1"/>
    </source>
</evidence>
<keyword evidence="3" id="KW-1185">Reference proteome</keyword>
<proteinExistence type="predicted"/>
<evidence type="ECO:0000256" key="1">
    <source>
        <dbReference type="SAM" id="Coils"/>
    </source>
</evidence>
<accession>A0ABZ2I8A1</accession>
<dbReference type="Proteomes" id="UP001363460">
    <property type="component" value="Chromosome"/>
</dbReference>
<keyword evidence="1" id="KW-0175">Coiled coil</keyword>
<feature type="coiled-coil region" evidence="1">
    <location>
        <begin position="116"/>
        <end position="143"/>
    </location>
</feature>